<comment type="caution">
    <text evidence="2">The sequence shown here is derived from an EMBL/GenBank/DDBJ whole genome shotgun (WGS) entry which is preliminary data.</text>
</comment>
<dbReference type="Proteomes" id="UP000664859">
    <property type="component" value="Unassembled WGS sequence"/>
</dbReference>
<name>A0A835YV69_9STRA</name>
<organism evidence="2 3">
    <name type="scientific">Tribonema minus</name>
    <dbReference type="NCBI Taxonomy" id="303371"/>
    <lineage>
        <taxon>Eukaryota</taxon>
        <taxon>Sar</taxon>
        <taxon>Stramenopiles</taxon>
        <taxon>Ochrophyta</taxon>
        <taxon>PX clade</taxon>
        <taxon>Xanthophyceae</taxon>
        <taxon>Tribonematales</taxon>
        <taxon>Tribonemataceae</taxon>
        <taxon>Tribonema</taxon>
    </lineage>
</organism>
<dbReference type="PANTHER" id="PTHR37935">
    <property type="entry name" value="CHROMOSOME UNDETERMINED SCAFFOLD_14, WHOLE GENOME SHOTGUN SEQUENCE"/>
    <property type="match status" value="1"/>
</dbReference>
<proteinExistence type="predicted"/>
<gene>
    <name evidence="2" type="ORF">JKP88DRAFT_269953</name>
</gene>
<keyword evidence="1" id="KW-0472">Membrane</keyword>
<evidence type="ECO:0000313" key="3">
    <source>
        <dbReference type="Proteomes" id="UP000664859"/>
    </source>
</evidence>
<dbReference type="EMBL" id="JAFCMP010000257">
    <property type="protein sequence ID" value="KAG5182267.1"/>
    <property type="molecule type" value="Genomic_DNA"/>
</dbReference>
<dbReference type="AlphaFoldDB" id="A0A835YV69"/>
<accession>A0A835YV69</accession>
<evidence type="ECO:0000256" key="1">
    <source>
        <dbReference type="SAM" id="Phobius"/>
    </source>
</evidence>
<keyword evidence="1" id="KW-0812">Transmembrane</keyword>
<reference evidence="2" key="1">
    <citation type="submission" date="2021-02" db="EMBL/GenBank/DDBJ databases">
        <title>First Annotated Genome of the Yellow-green Alga Tribonema minus.</title>
        <authorList>
            <person name="Mahan K.M."/>
        </authorList>
    </citation>
    <scope>NUCLEOTIDE SEQUENCE</scope>
    <source>
        <strain evidence="2">UTEX B ZZ1240</strain>
    </source>
</reference>
<keyword evidence="1" id="KW-1133">Transmembrane helix</keyword>
<sequence>MYSDMEAKLMARMRTHNKGRFRTAAIVTVLTVIWVFNTFGKEIRVWMGGQTAEVARETLKHEAIQIQTQELAMAVVNTLLNDPKVLAATSVFLQDAASDPDTQAAIVSLASHVLQHPDTLQEVHALAQKLIAQLVKEAAATLRTCTVLASLKHTHLKCILDHVYEAFLDMVSRIIAEPRVKEQVSLIMADGSHHVLADADVLQHGKDFVAEVMGDDQVQKTGGDALWHSVQYALRWRLMVVAGLSMACAGAIFAGRGWR</sequence>
<keyword evidence="3" id="KW-1185">Reference proteome</keyword>
<protein>
    <submittedName>
        <fullName evidence="2">Uncharacterized protein</fullName>
    </submittedName>
</protein>
<dbReference type="PANTHER" id="PTHR37935:SF1">
    <property type="entry name" value="CHROMOSOME UNDETERMINED SCAFFOLD_14, WHOLE GENOME SHOTGUN SEQUENCE"/>
    <property type="match status" value="1"/>
</dbReference>
<dbReference type="OrthoDB" id="276540at2759"/>
<evidence type="ECO:0000313" key="2">
    <source>
        <dbReference type="EMBL" id="KAG5182267.1"/>
    </source>
</evidence>
<feature type="transmembrane region" description="Helical" evidence="1">
    <location>
        <begin position="236"/>
        <end position="255"/>
    </location>
</feature>